<reference evidence="2 3" key="1">
    <citation type="submission" date="2017-03" db="EMBL/GenBank/DDBJ databases">
        <title>Genome of strain Rhizobium sp. CNPSo 668.</title>
        <authorList>
            <person name="Ribeiro R."/>
        </authorList>
    </citation>
    <scope>NUCLEOTIDE SEQUENCE [LARGE SCALE GENOMIC DNA]</scope>
    <source>
        <strain evidence="2 3">CNPSo 668</strain>
    </source>
</reference>
<dbReference type="Proteomes" id="UP000197269">
    <property type="component" value="Unassembled WGS sequence"/>
</dbReference>
<dbReference type="RefSeq" id="WP_088392092.1">
    <property type="nucleotide sequence ID" value="NZ_MXPU01000004.1"/>
</dbReference>
<organism evidence="2 3">
    <name type="scientific">Rhizobium esperanzae</name>
    <dbReference type="NCBI Taxonomy" id="1967781"/>
    <lineage>
        <taxon>Bacteria</taxon>
        <taxon>Pseudomonadati</taxon>
        <taxon>Pseudomonadota</taxon>
        <taxon>Alphaproteobacteria</taxon>
        <taxon>Hyphomicrobiales</taxon>
        <taxon>Rhizobiaceae</taxon>
        <taxon>Rhizobium/Agrobacterium group</taxon>
        <taxon>Rhizobium</taxon>
    </lineage>
</organism>
<dbReference type="Pfam" id="PF08808">
    <property type="entry name" value="RES"/>
    <property type="match status" value="1"/>
</dbReference>
<comment type="caution">
    <text evidence="2">The sequence shown here is derived from an EMBL/GenBank/DDBJ whole genome shotgun (WGS) entry which is preliminary data.</text>
</comment>
<dbReference type="SMART" id="SM00953">
    <property type="entry name" value="RES"/>
    <property type="match status" value="1"/>
</dbReference>
<dbReference type="InterPro" id="IPR014914">
    <property type="entry name" value="RES_dom"/>
</dbReference>
<name>A0A246DYT2_9HYPH</name>
<accession>A0A246DYT2</accession>
<protein>
    <recommendedName>
        <fullName evidence="1">RES domain-containing protein</fullName>
    </recommendedName>
</protein>
<proteinExistence type="predicted"/>
<sequence length="232" mass="25526">MSDRFAEAPRPSYRLIPSQFPPIGLFDTVARAADLEAVMELVGWTNDRLVADRIRRLPENEWVYGSANASIVMAAFLHVAPSGMRFNGPDLGAWYAADNLKTAAAEVGHHLRREAVARGVATMARTYRSYAATLIGDYLDIRGEQALRPDIYDGTSYAASQLLGEAVRLSGGAGILYDSVRLRGGVNVAAHRPRNIRDVVQADHFEITVFAADRRIHVRKLSTRRRPPKAGA</sequence>
<evidence type="ECO:0000259" key="1">
    <source>
        <dbReference type="SMART" id="SM00953"/>
    </source>
</evidence>
<evidence type="ECO:0000313" key="3">
    <source>
        <dbReference type="Proteomes" id="UP000197269"/>
    </source>
</evidence>
<gene>
    <name evidence="2" type="ORF">B5E41_06675</name>
</gene>
<dbReference type="EMBL" id="MXPU01000004">
    <property type="protein sequence ID" value="OWO95515.1"/>
    <property type="molecule type" value="Genomic_DNA"/>
</dbReference>
<evidence type="ECO:0000313" key="2">
    <source>
        <dbReference type="EMBL" id="OWO95515.1"/>
    </source>
</evidence>
<dbReference type="AlphaFoldDB" id="A0A246DYT2"/>
<feature type="domain" description="RES" evidence="1">
    <location>
        <begin position="75"/>
        <end position="202"/>
    </location>
</feature>